<accession>A0ACB9QKC0</accession>
<dbReference type="EMBL" id="CM042885">
    <property type="protein sequence ID" value="KAI4367262.1"/>
    <property type="molecule type" value="Genomic_DNA"/>
</dbReference>
<reference evidence="2" key="1">
    <citation type="journal article" date="2023" name="Front. Plant Sci.">
        <title>Chromosomal-level genome assembly of Melastoma candidum provides insights into trichome evolution.</title>
        <authorList>
            <person name="Zhong Y."/>
            <person name="Wu W."/>
            <person name="Sun C."/>
            <person name="Zou P."/>
            <person name="Liu Y."/>
            <person name="Dai S."/>
            <person name="Zhou R."/>
        </authorList>
    </citation>
    <scope>NUCLEOTIDE SEQUENCE [LARGE SCALE GENOMIC DNA]</scope>
</reference>
<gene>
    <name evidence="1" type="ORF">MLD38_023020</name>
</gene>
<evidence type="ECO:0000313" key="1">
    <source>
        <dbReference type="EMBL" id="KAI4367262.1"/>
    </source>
</evidence>
<organism evidence="1 2">
    <name type="scientific">Melastoma candidum</name>
    <dbReference type="NCBI Taxonomy" id="119954"/>
    <lineage>
        <taxon>Eukaryota</taxon>
        <taxon>Viridiplantae</taxon>
        <taxon>Streptophyta</taxon>
        <taxon>Embryophyta</taxon>
        <taxon>Tracheophyta</taxon>
        <taxon>Spermatophyta</taxon>
        <taxon>Magnoliopsida</taxon>
        <taxon>eudicotyledons</taxon>
        <taxon>Gunneridae</taxon>
        <taxon>Pentapetalae</taxon>
        <taxon>rosids</taxon>
        <taxon>malvids</taxon>
        <taxon>Myrtales</taxon>
        <taxon>Melastomataceae</taxon>
        <taxon>Melastomatoideae</taxon>
        <taxon>Melastomateae</taxon>
        <taxon>Melastoma</taxon>
    </lineage>
</organism>
<protein>
    <submittedName>
        <fullName evidence="1">Uncharacterized protein</fullName>
    </submittedName>
</protein>
<proteinExistence type="predicted"/>
<keyword evidence="2" id="KW-1185">Reference proteome</keyword>
<dbReference type="Proteomes" id="UP001057402">
    <property type="component" value="Chromosome 6"/>
</dbReference>
<evidence type="ECO:0000313" key="2">
    <source>
        <dbReference type="Proteomes" id="UP001057402"/>
    </source>
</evidence>
<comment type="caution">
    <text evidence="1">The sequence shown here is derived from an EMBL/GenBank/DDBJ whole genome shotgun (WGS) entry which is preliminary data.</text>
</comment>
<sequence>MRIQCDVCEKEEATTFCSADEAALCHACDTRVHLANKLAGMHPRYSLLPPTTSEESPLCDICLERRALLFCQEDRAILCHECDLPIHGSNEHTRKHSRFLLTGVKLSSSESPRVGSSAPSSSSSGSDRKETQSPPSNSSSAKRHGQALSLHTADNPWSNDAGSVSTSSMPGYLMEGLSGWHMDDLLDTPAAAVSYYDEPRFS</sequence>
<name>A0ACB9QKC0_9MYRT</name>